<dbReference type="RefSeq" id="WP_127741259.1">
    <property type="nucleotide sequence ID" value="NZ_RZTZ01000014.1"/>
</dbReference>
<dbReference type="Proteomes" id="UP000288024">
    <property type="component" value="Unassembled WGS sequence"/>
</dbReference>
<protein>
    <submittedName>
        <fullName evidence="1">Uncharacterized protein</fullName>
    </submittedName>
</protein>
<evidence type="ECO:0000313" key="2">
    <source>
        <dbReference type="Proteomes" id="UP000288024"/>
    </source>
</evidence>
<keyword evidence="2" id="KW-1185">Reference proteome</keyword>
<gene>
    <name evidence="1" type="ORF">EM808_23125</name>
</gene>
<name>A0A3S2X5W0_9BACI</name>
<organism evidence="1 2">
    <name type="scientific">Niallia taxi</name>
    <dbReference type="NCBI Taxonomy" id="2499688"/>
    <lineage>
        <taxon>Bacteria</taxon>
        <taxon>Bacillati</taxon>
        <taxon>Bacillota</taxon>
        <taxon>Bacilli</taxon>
        <taxon>Bacillales</taxon>
        <taxon>Bacillaceae</taxon>
        <taxon>Niallia</taxon>
    </lineage>
</organism>
<dbReference type="EMBL" id="RZTZ01000014">
    <property type="protein sequence ID" value="RVT57950.1"/>
    <property type="molecule type" value="Genomic_DNA"/>
</dbReference>
<dbReference type="PROSITE" id="PS51257">
    <property type="entry name" value="PROKAR_LIPOPROTEIN"/>
    <property type="match status" value="1"/>
</dbReference>
<accession>A0A3S2X5W0</accession>
<comment type="caution">
    <text evidence="1">The sequence shown here is derived from an EMBL/GenBank/DDBJ whole genome shotgun (WGS) entry which is preliminary data.</text>
</comment>
<reference evidence="1 2" key="1">
    <citation type="submission" date="2019-01" db="EMBL/GenBank/DDBJ databases">
        <title>Bacillus sp. M5HDSG1-1, whole genome shotgun sequence.</title>
        <authorList>
            <person name="Tuo L."/>
        </authorList>
    </citation>
    <scope>NUCLEOTIDE SEQUENCE [LARGE SCALE GENOMIC DNA]</scope>
    <source>
        <strain evidence="1 2">M5HDSG1-1</strain>
    </source>
</reference>
<sequence length="239" mass="27216">MIERLTALLICACLLGACTSETEEKESTNINVSEMEHSILTDDEVKEIAERSYQLLQLANKYAEQNQGLNTKPFLQELQPYFTKDFIKNLEISLFTVPIGGDFPADFNYKQHFVIKQQTSDRVTVETAQASYLNTALFITVEAKKENGNWKIDNYHYEKPANFTDKDKQHTLITKETAEIIVKEYLHGDEKEIDSITAGKGNTYYINAFVKMNTRQKIGTSIKMDSTSGEIQSLMQVNS</sequence>
<proteinExistence type="predicted"/>
<dbReference type="AlphaFoldDB" id="A0A3S2X5W0"/>
<evidence type="ECO:0000313" key="1">
    <source>
        <dbReference type="EMBL" id="RVT57950.1"/>
    </source>
</evidence>